<feature type="transmembrane region" description="Helical" evidence="1">
    <location>
        <begin position="165"/>
        <end position="186"/>
    </location>
</feature>
<accession>A0ABN3JPU6</accession>
<gene>
    <name evidence="2" type="ORF">GCM10010191_56030</name>
</gene>
<keyword evidence="1" id="KW-0472">Membrane</keyword>
<sequence length="279" mass="30564">MTTPDEPAGESPHSGLLRWVSAILANATVITAMLVYFGWQRSDVMAKRLGIKESILGMSTRDYVLRSVGQVLVLLLVVAIGGFLWIALDRWLTRELETSGRLTAVVLRLLSLAWLVFPAVIYVLGFVPALNAFAYIAFPFSIGAGVLLAYYGAHVGGSPPARETLLRGFVALSVAFALFWGTSHYATVLGNNLADKVNPRDLTKVAVYSPQRLHLSAPGVAESPLPDDKSTYRFKYTGLRLLDHTGGRYFLISDTWTRRTGTVIVLAAKDPIRLEFTHA</sequence>
<feature type="transmembrane region" description="Helical" evidence="1">
    <location>
        <begin position="63"/>
        <end position="86"/>
    </location>
</feature>
<dbReference type="EMBL" id="BAAARW010000020">
    <property type="protein sequence ID" value="GAA2434393.1"/>
    <property type="molecule type" value="Genomic_DNA"/>
</dbReference>
<keyword evidence="3" id="KW-1185">Reference proteome</keyword>
<proteinExistence type="predicted"/>
<organism evidence="2 3">
    <name type="scientific">Actinomadura vinacea</name>
    <dbReference type="NCBI Taxonomy" id="115336"/>
    <lineage>
        <taxon>Bacteria</taxon>
        <taxon>Bacillati</taxon>
        <taxon>Actinomycetota</taxon>
        <taxon>Actinomycetes</taxon>
        <taxon>Streptosporangiales</taxon>
        <taxon>Thermomonosporaceae</taxon>
        <taxon>Actinomadura</taxon>
    </lineage>
</organism>
<keyword evidence="1" id="KW-1133">Transmembrane helix</keyword>
<feature type="transmembrane region" description="Helical" evidence="1">
    <location>
        <begin position="106"/>
        <end position="125"/>
    </location>
</feature>
<protein>
    <submittedName>
        <fullName evidence="2">Uncharacterized protein</fullName>
    </submittedName>
</protein>
<reference evidence="2 3" key="1">
    <citation type="journal article" date="2019" name="Int. J. Syst. Evol. Microbiol.">
        <title>The Global Catalogue of Microorganisms (GCM) 10K type strain sequencing project: providing services to taxonomists for standard genome sequencing and annotation.</title>
        <authorList>
            <consortium name="The Broad Institute Genomics Platform"/>
            <consortium name="The Broad Institute Genome Sequencing Center for Infectious Disease"/>
            <person name="Wu L."/>
            <person name="Ma J."/>
        </authorList>
    </citation>
    <scope>NUCLEOTIDE SEQUENCE [LARGE SCALE GENOMIC DNA]</scope>
    <source>
        <strain evidence="2 3">JCM 3325</strain>
    </source>
</reference>
<feature type="transmembrane region" description="Helical" evidence="1">
    <location>
        <begin position="16"/>
        <end position="39"/>
    </location>
</feature>
<keyword evidence="1" id="KW-0812">Transmembrane</keyword>
<evidence type="ECO:0000256" key="1">
    <source>
        <dbReference type="SAM" id="Phobius"/>
    </source>
</evidence>
<evidence type="ECO:0000313" key="2">
    <source>
        <dbReference type="EMBL" id="GAA2434393.1"/>
    </source>
</evidence>
<comment type="caution">
    <text evidence="2">The sequence shown here is derived from an EMBL/GenBank/DDBJ whole genome shotgun (WGS) entry which is preliminary data.</text>
</comment>
<feature type="transmembrane region" description="Helical" evidence="1">
    <location>
        <begin position="132"/>
        <end position="153"/>
    </location>
</feature>
<dbReference type="RefSeq" id="WP_344592861.1">
    <property type="nucleotide sequence ID" value="NZ_BAAARW010000020.1"/>
</dbReference>
<evidence type="ECO:0000313" key="3">
    <source>
        <dbReference type="Proteomes" id="UP001501231"/>
    </source>
</evidence>
<name>A0ABN3JPU6_9ACTN</name>
<dbReference type="Proteomes" id="UP001501231">
    <property type="component" value="Unassembled WGS sequence"/>
</dbReference>